<evidence type="ECO:0000256" key="1">
    <source>
        <dbReference type="SAM" id="Coils"/>
    </source>
</evidence>
<gene>
    <name evidence="3" type="ORF">M8C21_009024</name>
</gene>
<proteinExistence type="predicted"/>
<dbReference type="Proteomes" id="UP001206925">
    <property type="component" value="Unassembled WGS sequence"/>
</dbReference>
<comment type="caution">
    <text evidence="3">The sequence shown here is derived from an EMBL/GenBank/DDBJ whole genome shotgun (WGS) entry which is preliminary data.</text>
</comment>
<feature type="region of interest" description="Disordered" evidence="2">
    <location>
        <begin position="362"/>
        <end position="489"/>
    </location>
</feature>
<dbReference type="AlphaFoldDB" id="A0AAD5GCF2"/>
<organism evidence="3 4">
    <name type="scientific">Ambrosia artemisiifolia</name>
    <name type="common">Common ragweed</name>
    <dbReference type="NCBI Taxonomy" id="4212"/>
    <lineage>
        <taxon>Eukaryota</taxon>
        <taxon>Viridiplantae</taxon>
        <taxon>Streptophyta</taxon>
        <taxon>Embryophyta</taxon>
        <taxon>Tracheophyta</taxon>
        <taxon>Spermatophyta</taxon>
        <taxon>Magnoliopsida</taxon>
        <taxon>eudicotyledons</taxon>
        <taxon>Gunneridae</taxon>
        <taxon>Pentapetalae</taxon>
        <taxon>asterids</taxon>
        <taxon>campanulids</taxon>
        <taxon>Asterales</taxon>
        <taxon>Asteraceae</taxon>
        <taxon>Asteroideae</taxon>
        <taxon>Heliantheae alliance</taxon>
        <taxon>Heliantheae</taxon>
        <taxon>Ambrosia</taxon>
    </lineage>
</organism>
<feature type="coiled-coil region" evidence="1">
    <location>
        <begin position="569"/>
        <end position="656"/>
    </location>
</feature>
<dbReference type="PANTHER" id="PTHR31099">
    <property type="entry name" value="OS06G0165300 PROTEIN"/>
    <property type="match status" value="1"/>
</dbReference>
<keyword evidence="4" id="KW-1185">Reference proteome</keyword>
<evidence type="ECO:0000313" key="4">
    <source>
        <dbReference type="Proteomes" id="UP001206925"/>
    </source>
</evidence>
<dbReference type="PANTHER" id="PTHR31099:SF36">
    <property type="entry name" value="PARAMYOSIN-LIKE"/>
    <property type="match status" value="1"/>
</dbReference>
<keyword evidence="1" id="KW-0175">Coiled coil</keyword>
<dbReference type="EMBL" id="JAMZMK010009096">
    <property type="protein sequence ID" value="KAI7737185.1"/>
    <property type="molecule type" value="Genomic_DNA"/>
</dbReference>
<evidence type="ECO:0000313" key="3">
    <source>
        <dbReference type="EMBL" id="KAI7737185.1"/>
    </source>
</evidence>
<name>A0AAD5GCF2_AMBAR</name>
<sequence>MDSSVITGTSDDHRFRVYGSLASVTTLQNDIRLFETDSKVPTDLSFYVSQPSETQLLCYIGVEDDMEDNMEDDMEDMLNIPNLTRVVRAPIVVEDGPSFLLETLPVTKSNIANGCFTVFVEVKEFYLLPSKMQYLISERRRALNKGDKFRADALLDELNTGDYEVHDINHVKVLTRKYRIKQSPLGAMKVTHFEVACRINGGEPTIGLFRQFFHLTTAGDWFTVGENSKLKSMLNETYSGLKNWKNRFFWVPDNVVPFQMPWKGPKDTLNPKQEDVFDGELYDKLLGTPTPLQVFPEVVLILTGISRMWPFEGVEPIVKKGNKEMSLLGFVKRKGKGYKATSRPLAPTEDFVLDRTAAVTYSIPETEKDDEPRQPRGQTAENRGNLDRFLFSSDVQDKETIENSQGKSSESGDHDTAKATPSPARSGGSRENSAEKVVLGVEATGVSPSPARKEHHRKRKVSEDIVDETPQSSKKHRQASDDEGSKGSEYSYDITETYVPRWHVKNGDTLVDPAACYQILHHAIPPGELDRAREKKEDYPAEGASVSIVRALSSVSELVQSYCKKSAVEKRLRGRIEEYRAEITKLDAKLAKRKKGDRSSIKKGKQAIRAMEEMKEKHAKETESLQQDLSSKEKEIEELKEKNRLLDEQNISLTKASSSLQERIDKAAEEKEAWRQCKVNYDEALAAGDKVIDQLKVFLEDAEKDRDRLATEVIPLVVSKLHKSTEFLEPLGEMETLLYNSAFHDGIVAGFEGCSSGLKIEGIEGYDVKANSVYEAGVKTWESTTYPFIEGMKGLKGKTAADVEKLVPSGSLIKDVP</sequence>
<reference evidence="3" key="1">
    <citation type="submission" date="2022-06" db="EMBL/GenBank/DDBJ databases">
        <title>Uncovering the hologenomic basis of an extraordinary plant invasion.</title>
        <authorList>
            <person name="Bieker V.C."/>
            <person name="Martin M.D."/>
            <person name="Gilbert T."/>
            <person name="Hodgins K."/>
            <person name="Battlay P."/>
            <person name="Petersen B."/>
            <person name="Wilson J."/>
        </authorList>
    </citation>
    <scope>NUCLEOTIDE SEQUENCE</scope>
    <source>
        <strain evidence="3">AA19_3_7</strain>
        <tissue evidence="3">Leaf</tissue>
    </source>
</reference>
<protein>
    <submittedName>
        <fullName evidence="3">Uncharacterized protein</fullName>
    </submittedName>
</protein>
<evidence type="ECO:0000256" key="2">
    <source>
        <dbReference type="SAM" id="MobiDB-lite"/>
    </source>
</evidence>
<accession>A0AAD5GCF2</accession>